<dbReference type="InterPro" id="IPR036890">
    <property type="entry name" value="HATPase_C_sf"/>
</dbReference>
<keyword evidence="2" id="KW-0597">Phosphoprotein</keyword>
<evidence type="ECO:0000313" key="7">
    <source>
        <dbReference type="EMBL" id="NSJ48756.1"/>
    </source>
</evidence>
<keyword evidence="4" id="KW-0472">Membrane</keyword>
<reference evidence="7 8" key="1">
    <citation type="journal article" date="2020" name="Cell Host Microbe">
        <title>Functional and Genomic Variation between Human-Derived Isolates of Lachnospiraceae Reveals Inter- and Intra-Species Diversity.</title>
        <authorList>
            <person name="Sorbara M.T."/>
            <person name="Littmann E.R."/>
            <person name="Fontana E."/>
            <person name="Moody T.U."/>
            <person name="Kohout C.E."/>
            <person name="Gjonbalaj M."/>
            <person name="Eaton V."/>
            <person name="Seok R."/>
            <person name="Leiner I.M."/>
            <person name="Pamer E.G."/>
        </authorList>
    </citation>
    <scope>NUCLEOTIDE SEQUENCE [LARGE SCALE GENOMIC DNA]</scope>
    <source>
        <strain evidence="7 8">MSK.1.17</strain>
    </source>
</reference>
<keyword evidence="4" id="KW-0812">Transmembrane</keyword>
<dbReference type="Gene3D" id="3.30.565.10">
    <property type="entry name" value="Histidine kinase-like ATPase, C-terminal domain"/>
    <property type="match status" value="1"/>
</dbReference>
<dbReference type="AlphaFoldDB" id="A0AAW5BJ85"/>
<dbReference type="SUPFAM" id="SSF158472">
    <property type="entry name" value="HAMP domain-like"/>
    <property type="match status" value="1"/>
</dbReference>
<comment type="caution">
    <text evidence="6">The sequence shown here is derived from an EMBL/GenBank/DDBJ whole genome shotgun (WGS) entry which is preliminary data.</text>
</comment>
<accession>A0AAW5BJ85</accession>
<evidence type="ECO:0000313" key="9">
    <source>
        <dbReference type="Proteomes" id="UP001299608"/>
    </source>
</evidence>
<dbReference type="Proteomes" id="UP000669239">
    <property type="component" value="Unassembled WGS sequence"/>
</dbReference>
<keyword evidence="4" id="KW-1133">Transmembrane helix</keyword>
<dbReference type="InterPro" id="IPR003660">
    <property type="entry name" value="HAMP_dom"/>
</dbReference>
<keyword evidence="3" id="KW-0808">Transferase</keyword>
<dbReference type="EMBL" id="JAAITT010000009">
    <property type="protein sequence ID" value="NSJ48756.1"/>
    <property type="molecule type" value="Genomic_DNA"/>
</dbReference>
<feature type="transmembrane region" description="Helical" evidence="4">
    <location>
        <begin position="266"/>
        <end position="287"/>
    </location>
</feature>
<dbReference type="InterPro" id="IPR050640">
    <property type="entry name" value="Bact_2-comp_sensor_kinase"/>
</dbReference>
<dbReference type="EMBL" id="JAKNGE010000003">
    <property type="protein sequence ID" value="MCG4744351.1"/>
    <property type="molecule type" value="Genomic_DNA"/>
</dbReference>
<reference evidence="7" key="2">
    <citation type="submission" date="2020-02" db="EMBL/GenBank/DDBJ databases">
        <authorList>
            <person name="Littmann E."/>
            <person name="Sorbara M."/>
        </authorList>
    </citation>
    <scope>NUCLEOTIDE SEQUENCE</scope>
    <source>
        <strain evidence="7">MSK.1.17</strain>
    </source>
</reference>
<keyword evidence="8" id="KW-1185">Reference proteome</keyword>
<evidence type="ECO:0000256" key="3">
    <source>
        <dbReference type="ARBA" id="ARBA00022679"/>
    </source>
</evidence>
<gene>
    <name evidence="7" type="ORF">G5B36_08575</name>
    <name evidence="6" type="ORF">L0N08_02880</name>
</gene>
<evidence type="ECO:0000259" key="5">
    <source>
        <dbReference type="PROSITE" id="PS50885"/>
    </source>
</evidence>
<dbReference type="GO" id="GO:0016020">
    <property type="term" value="C:membrane"/>
    <property type="evidence" value="ECO:0007669"/>
    <property type="project" value="UniProtKB-SubCell"/>
</dbReference>
<sequence>MKQLFGLGAFKNAPIRKKLILSTWLVAIVPIVVIFAVVFFVFVNTGAESARRQAQLLLDKTVEEMDGYFNQAQESLAFMVTDMNMQTAIDNYVSGTYKEQLDLRDFLRNRLANVSTVGRRTAAISIYIKEADRTYSRDFSDQPLSGIYGGEPWFEDLLAGKESFAQTEGISVQDQRPVWILASNIISVRNGGVLGLVYMELDKQAMVQPFYELAAGDGDSIVFEGNRIISANEGKEGHYVSLYSYSRMLDSQVEYRLQMKELRQGYTAAFIYFMAGMAVLIILIYLMDKMLADWVAGRIIRLGEATRRIAAGDLEVEVKDGLKDEIGELARSFNTMARDMKQLIENEYLVKIESQQATLRALQSQINPHFVYNTLESISMMALVKDHYEIVDMTQAFSLMMRYSMEPSPLVTVREELENVRNYVTIQKIRFPDRFQMEYQVEEACLEEKLPRLTIQPLVENAFRHGFEDTPNHKQILVSICRRRGFLELRIFNDGATVSHERLARVRFLLDPDCQENTMDCYALRNLSRRLRLLFGEKSRVTLRSGAGTGTIVSLRIPLEKGDGENETGSGL</sequence>
<organism evidence="6 9">
    <name type="scientific">Enterocloster aldenensis</name>
    <dbReference type="NCBI Taxonomy" id="358742"/>
    <lineage>
        <taxon>Bacteria</taxon>
        <taxon>Bacillati</taxon>
        <taxon>Bacillota</taxon>
        <taxon>Clostridia</taxon>
        <taxon>Lachnospirales</taxon>
        <taxon>Lachnospiraceae</taxon>
        <taxon>Enterocloster</taxon>
    </lineage>
</organism>
<evidence type="ECO:0000313" key="8">
    <source>
        <dbReference type="Proteomes" id="UP000669239"/>
    </source>
</evidence>
<dbReference type="Pfam" id="PF00672">
    <property type="entry name" value="HAMP"/>
    <property type="match status" value="1"/>
</dbReference>
<protein>
    <submittedName>
        <fullName evidence="7">HAMP domain-containing protein</fullName>
    </submittedName>
    <submittedName>
        <fullName evidence="6">Histidine kinase</fullName>
    </submittedName>
</protein>
<feature type="domain" description="HAMP" evidence="5">
    <location>
        <begin position="293"/>
        <end position="345"/>
    </location>
</feature>
<dbReference type="Proteomes" id="UP001299608">
    <property type="component" value="Unassembled WGS sequence"/>
</dbReference>
<dbReference type="PROSITE" id="PS50885">
    <property type="entry name" value="HAMP"/>
    <property type="match status" value="1"/>
</dbReference>
<evidence type="ECO:0000313" key="6">
    <source>
        <dbReference type="EMBL" id="MCG4744351.1"/>
    </source>
</evidence>
<dbReference type="Pfam" id="PF06580">
    <property type="entry name" value="His_kinase"/>
    <property type="match status" value="1"/>
</dbReference>
<dbReference type="RefSeq" id="WP_165640946.1">
    <property type="nucleotide sequence ID" value="NZ_JAAITT010000009.1"/>
</dbReference>
<dbReference type="GO" id="GO:0000155">
    <property type="term" value="F:phosphorelay sensor kinase activity"/>
    <property type="evidence" value="ECO:0007669"/>
    <property type="project" value="InterPro"/>
</dbReference>
<dbReference type="PANTHER" id="PTHR34220">
    <property type="entry name" value="SENSOR HISTIDINE KINASE YPDA"/>
    <property type="match status" value="1"/>
</dbReference>
<dbReference type="SUPFAM" id="SSF55874">
    <property type="entry name" value="ATPase domain of HSP90 chaperone/DNA topoisomerase II/histidine kinase"/>
    <property type="match status" value="1"/>
</dbReference>
<dbReference type="InterPro" id="IPR010559">
    <property type="entry name" value="Sig_transdc_His_kin_internal"/>
</dbReference>
<dbReference type="Gene3D" id="6.10.340.10">
    <property type="match status" value="1"/>
</dbReference>
<feature type="transmembrane region" description="Helical" evidence="4">
    <location>
        <begin position="20"/>
        <end position="43"/>
    </location>
</feature>
<proteinExistence type="predicted"/>
<comment type="subcellular location">
    <subcellularLocation>
        <location evidence="1">Membrane</location>
    </subcellularLocation>
</comment>
<evidence type="ECO:0000256" key="4">
    <source>
        <dbReference type="SAM" id="Phobius"/>
    </source>
</evidence>
<dbReference type="CDD" id="cd06225">
    <property type="entry name" value="HAMP"/>
    <property type="match status" value="1"/>
</dbReference>
<name>A0AAW5BJ85_9FIRM</name>
<keyword evidence="6" id="KW-0418">Kinase</keyword>
<reference evidence="6" key="3">
    <citation type="submission" date="2022-01" db="EMBL/GenBank/DDBJ databases">
        <title>Collection of gut derived symbiotic bacterial strains cultured from healthy donors.</title>
        <authorList>
            <person name="Lin H."/>
            <person name="Kohout C."/>
            <person name="Waligurski E."/>
            <person name="Pamer E.G."/>
        </authorList>
    </citation>
    <scope>NUCLEOTIDE SEQUENCE</scope>
    <source>
        <strain evidence="6">DFI.6.55</strain>
    </source>
</reference>
<dbReference type="PANTHER" id="PTHR34220:SF7">
    <property type="entry name" value="SENSOR HISTIDINE KINASE YPDA"/>
    <property type="match status" value="1"/>
</dbReference>
<evidence type="ECO:0000256" key="1">
    <source>
        <dbReference type="ARBA" id="ARBA00004370"/>
    </source>
</evidence>
<dbReference type="SMART" id="SM00304">
    <property type="entry name" value="HAMP"/>
    <property type="match status" value="1"/>
</dbReference>
<evidence type="ECO:0000256" key="2">
    <source>
        <dbReference type="ARBA" id="ARBA00022553"/>
    </source>
</evidence>